<sequence length="154" mass="16577">MNQITKNIFNPGTYTNNINLVLLILRLVAGIFMLTHGIGKLERLFGDGPIQFADPLGVGATASLALTVFSEVFCSILIIIGLGTRLAAIPLFITMLVAALIVHSTDGFGRQELPLMYAAIYTTIAVLGAGKYSLDYLIAGRRKHKDVSNNANLL</sequence>
<feature type="transmembrane region" description="Helical" evidence="7">
    <location>
        <begin position="20"/>
        <end position="38"/>
    </location>
</feature>
<evidence type="ECO:0000256" key="3">
    <source>
        <dbReference type="ARBA" id="ARBA00022475"/>
    </source>
</evidence>
<name>A0ABW3RF41_9FLAO</name>
<comment type="caution">
    <text evidence="8">The sequence shown here is derived from an EMBL/GenBank/DDBJ whole genome shotgun (WGS) entry which is preliminary data.</text>
</comment>
<comment type="subcellular location">
    <subcellularLocation>
        <location evidence="1">Cell membrane</location>
        <topology evidence="1">Multi-pass membrane protein</topology>
    </subcellularLocation>
</comment>
<keyword evidence="4 7" id="KW-0812">Transmembrane</keyword>
<accession>A0ABW3RF41</accession>
<organism evidence="8 9">
    <name type="scientific">Hwangdonia seohaensis</name>
    <dbReference type="NCBI Taxonomy" id="1240727"/>
    <lineage>
        <taxon>Bacteria</taxon>
        <taxon>Pseudomonadati</taxon>
        <taxon>Bacteroidota</taxon>
        <taxon>Flavobacteriia</taxon>
        <taxon>Flavobacteriales</taxon>
        <taxon>Flavobacteriaceae</taxon>
        <taxon>Hwangdonia</taxon>
    </lineage>
</organism>
<proteinExistence type="inferred from homology"/>
<dbReference type="EMBL" id="JBHTLJ010000005">
    <property type="protein sequence ID" value="MFD1163714.1"/>
    <property type="molecule type" value="Genomic_DNA"/>
</dbReference>
<evidence type="ECO:0000256" key="7">
    <source>
        <dbReference type="SAM" id="Phobius"/>
    </source>
</evidence>
<dbReference type="PANTHER" id="PTHR33452:SF1">
    <property type="entry name" value="INNER MEMBRANE PROTEIN YPHA-RELATED"/>
    <property type="match status" value="1"/>
</dbReference>
<dbReference type="RefSeq" id="WP_311942085.1">
    <property type="nucleotide sequence ID" value="NZ_JAVSCK010000005.1"/>
</dbReference>
<dbReference type="InterPro" id="IPR032808">
    <property type="entry name" value="DoxX"/>
</dbReference>
<feature type="transmembrane region" description="Helical" evidence="7">
    <location>
        <begin position="115"/>
        <end position="134"/>
    </location>
</feature>
<evidence type="ECO:0000313" key="8">
    <source>
        <dbReference type="EMBL" id="MFD1163714.1"/>
    </source>
</evidence>
<dbReference type="Pfam" id="PF07681">
    <property type="entry name" value="DoxX"/>
    <property type="match status" value="1"/>
</dbReference>
<gene>
    <name evidence="8" type="ORF">ACFQ2E_14890</name>
</gene>
<keyword evidence="9" id="KW-1185">Reference proteome</keyword>
<feature type="transmembrane region" description="Helical" evidence="7">
    <location>
        <begin position="86"/>
        <end position="103"/>
    </location>
</feature>
<dbReference type="PANTHER" id="PTHR33452">
    <property type="entry name" value="OXIDOREDUCTASE CATD-RELATED"/>
    <property type="match status" value="1"/>
</dbReference>
<dbReference type="Proteomes" id="UP001597163">
    <property type="component" value="Unassembled WGS sequence"/>
</dbReference>
<keyword evidence="5 7" id="KW-1133">Transmembrane helix</keyword>
<evidence type="ECO:0000256" key="2">
    <source>
        <dbReference type="ARBA" id="ARBA00006679"/>
    </source>
</evidence>
<feature type="transmembrane region" description="Helical" evidence="7">
    <location>
        <begin position="58"/>
        <end position="79"/>
    </location>
</feature>
<evidence type="ECO:0000256" key="5">
    <source>
        <dbReference type="ARBA" id="ARBA00022989"/>
    </source>
</evidence>
<protein>
    <submittedName>
        <fullName evidence="8">DoxX family protein</fullName>
    </submittedName>
</protein>
<keyword evidence="3" id="KW-1003">Cell membrane</keyword>
<evidence type="ECO:0000313" key="9">
    <source>
        <dbReference type="Proteomes" id="UP001597163"/>
    </source>
</evidence>
<evidence type="ECO:0000256" key="4">
    <source>
        <dbReference type="ARBA" id="ARBA00022692"/>
    </source>
</evidence>
<evidence type="ECO:0000256" key="1">
    <source>
        <dbReference type="ARBA" id="ARBA00004651"/>
    </source>
</evidence>
<reference evidence="9" key="1">
    <citation type="journal article" date="2019" name="Int. J. Syst. Evol. Microbiol.">
        <title>The Global Catalogue of Microorganisms (GCM) 10K type strain sequencing project: providing services to taxonomists for standard genome sequencing and annotation.</title>
        <authorList>
            <consortium name="The Broad Institute Genomics Platform"/>
            <consortium name="The Broad Institute Genome Sequencing Center for Infectious Disease"/>
            <person name="Wu L."/>
            <person name="Ma J."/>
        </authorList>
    </citation>
    <scope>NUCLEOTIDE SEQUENCE [LARGE SCALE GENOMIC DNA]</scope>
    <source>
        <strain evidence="9">CCUG 63246</strain>
    </source>
</reference>
<evidence type="ECO:0000256" key="6">
    <source>
        <dbReference type="ARBA" id="ARBA00023136"/>
    </source>
</evidence>
<keyword evidence="6 7" id="KW-0472">Membrane</keyword>
<dbReference type="InterPro" id="IPR051907">
    <property type="entry name" value="DoxX-like_oxidoreductase"/>
</dbReference>
<comment type="similarity">
    <text evidence="2">Belongs to the DoxX family.</text>
</comment>